<feature type="binding site" evidence="18">
    <location>
        <begin position="157"/>
        <end position="158"/>
    </location>
    <ligand>
        <name>UDP-N-acetyl-alpha-D-glucosamine</name>
        <dbReference type="ChEBI" id="CHEBI:57705"/>
    </ligand>
</feature>
<dbReference type="InterPro" id="IPR018357">
    <property type="entry name" value="Hexapep_transf_CS"/>
</dbReference>
<dbReference type="InterPro" id="IPR011004">
    <property type="entry name" value="Trimer_LpxA-like_sf"/>
</dbReference>
<dbReference type="NCBIfam" id="TIGR01173">
    <property type="entry name" value="glmU"/>
    <property type="match status" value="1"/>
</dbReference>
<comment type="cofactor">
    <cofactor evidence="18">
        <name>Mg(2+)</name>
        <dbReference type="ChEBI" id="CHEBI:18420"/>
    </cofactor>
    <text evidence="18">Binds 1 Mg(2+) ion per subunit.</text>
</comment>
<dbReference type="HAMAP" id="MF_01631">
    <property type="entry name" value="GlmU"/>
    <property type="match status" value="1"/>
</dbReference>
<reference evidence="21 22" key="1">
    <citation type="submission" date="2018-11" db="EMBL/GenBank/DDBJ databases">
        <title>Genomes From Bacteria Associated with the Canine Oral Cavity: a Test Case for Automated Genome-Based Taxonomic Assignment.</title>
        <authorList>
            <person name="Coil D.A."/>
            <person name="Jospin G."/>
            <person name="Darling A.E."/>
            <person name="Wallis C."/>
            <person name="Davis I.J."/>
            <person name="Harris S."/>
            <person name="Eisen J.A."/>
            <person name="Holcombe L.J."/>
            <person name="O'Flynn C."/>
        </authorList>
    </citation>
    <scope>NUCLEOTIDE SEQUENCE [LARGE SCALE GENOMIC DNA]</scope>
    <source>
        <strain evidence="21 22">OH887_COT-365</strain>
    </source>
</reference>
<evidence type="ECO:0000256" key="2">
    <source>
        <dbReference type="ARBA" id="ARBA00007707"/>
    </source>
</evidence>
<keyword evidence="4 18" id="KW-0963">Cytoplasm</keyword>
<feature type="region of interest" description="Disordered" evidence="19">
    <location>
        <begin position="29"/>
        <end position="48"/>
    </location>
</feature>
<evidence type="ECO:0000256" key="3">
    <source>
        <dbReference type="ARBA" id="ARBA00007947"/>
    </source>
</evidence>
<evidence type="ECO:0000313" key="21">
    <source>
        <dbReference type="EMBL" id="RRD05481.1"/>
    </source>
</evidence>
<sequence length="561" mass="59799">MTHGLQHRSIPGWSFGRARLTLNQDKRSRFDSYPGSHHVTHPLSSGHPRYCWPREARTGQPAREETQLSDHLVTTPDPVQAVVVLAAGGGTRMKSRRSKLLHEVCGRSMLSYAVSAAAALNPIHLVVVVGHQRIQVAEHLESLNETVTTAVQDQQLGTGHAVGCGLAGLPEFDGEVVVTYGDVPLLTGETLQRLLHAHRTEGNSVTVLTAEVDDPSGYGRIIRVEGRVVGIVEDRDADERQRAIREINSGIYVFDAATLRTALGQLGTDNAQGEQYLTDVLRFAHDQGRGVGAMVIDDVWQTEGVNDRVQLARMNEELNRRIVERWMRDGVTVVDPRTTWIDIDVDLAQDVTLLPGTILQGATTIGVGATIGPDTTLADVEVGVDAEVIRSHASLSIIGDGATVGPFSYLRPGTQLAGNSKVGAFVETKNTILGEGSKVPHLSYVGDAVIDEGSNIGAGTIFANYDGVNKSTTHIGKASFIGSNSVLVAPVDIADGSFVAAGSTVTDDVPAGDLAVARGRQHNVAGWVAKRRPGSKAARAAEENDGTVHPAVTESRAKQKG</sequence>
<dbReference type="Proteomes" id="UP000280819">
    <property type="component" value="Unassembled WGS sequence"/>
</dbReference>
<dbReference type="UniPathway" id="UPA00973"/>
<evidence type="ECO:0000256" key="10">
    <source>
        <dbReference type="ARBA" id="ARBA00022960"/>
    </source>
</evidence>
<dbReference type="GO" id="GO:0003977">
    <property type="term" value="F:UDP-N-acetylglucosamine diphosphorylase activity"/>
    <property type="evidence" value="ECO:0007669"/>
    <property type="project" value="UniProtKB-UniRule"/>
</dbReference>
<evidence type="ECO:0000256" key="8">
    <source>
        <dbReference type="ARBA" id="ARBA00022737"/>
    </source>
</evidence>
<organism evidence="21 22">
    <name type="scientific">Arachnia propionica</name>
    <dbReference type="NCBI Taxonomy" id="1750"/>
    <lineage>
        <taxon>Bacteria</taxon>
        <taxon>Bacillati</taxon>
        <taxon>Actinomycetota</taxon>
        <taxon>Actinomycetes</taxon>
        <taxon>Propionibacteriales</taxon>
        <taxon>Propionibacteriaceae</taxon>
        <taxon>Arachnia</taxon>
    </lineage>
</organism>
<dbReference type="InterPro" id="IPR038009">
    <property type="entry name" value="GlmU_C_LbH"/>
</dbReference>
<keyword evidence="5 18" id="KW-0808">Transferase</keyword>
<keyword evidence="11 18" id="KW-0573">Peptidoglycan synthesis</keyword>
<keyword evidence="8 18" id="KW-0677">Repeat</keyword>
<dbReference type="GO" id="GO:0071555">
    <property type="term" value="P:cell wall organization"/>
    <property type="evidence" value="ECO:0007669"/>
    <property type="project" value="UniProtKB-KW"/>
</dbReference>
<dbReference type="EMBL" id="RQZG01000006">
    <property type="protein sequence ID" value="RRD05481.1"/>
    <property type="molecule type" value="Genomic_DNA"/>
</dbReference>
<feature type="binding site" evidence="18">
    <location>
        <position position="306"/>
    </location>
    <ligand>
        <name>Mg(2+)</name>
        <dbReference type="ChEBI" id="CHEBI:18420"/>
    </ligand>
</feature>
<keyword evidence="10 18" id="KW-0133">Cell shape</keyword>
<feature type="binding site" evidence="18">
    <location>
        <begin position="464"/>
        <end position="465"/>
    </location>
    <ligand>
        <name>acetyl-CoA</name>
        <dbReference type="ChEBI" id="CHEBI:57288"/>
    </ligand>
</feature>
<dbReference type="Pfam" id="PF12804">
    <property type="entry name" value="NTP_transf_3"/>
    <property type="match status" value="1"/>
</dbReference>
<feature type="binding site" evidence="18">
    <location>
        <position position="248"/>
    </location>
    <ligand>
        <name>UDP-N-acetyl-alpha-D-glucosamine</name>
        <dbReference type="ChEBI" id="CHEBI:57705"/>
    </ligand>
</feature>
<keyword evidence="12 18" id="KW-0511">Multifunctional enzyme</keyword>
<comment type="catalytic activity">
    <reaction evidence="16 18">
        <text>N-acetyl-alpha-D-glucosamine 1-phosphate + UTP + H(+) = UDP-N-acetyl-alpha-D-glucosamine + diphosphate</text>
        <dbReference type="Rhea" id="RHEA:13509"/>
        <dbReference type="ChEBI" id="CHEBI:15378"/>
        <dbReference type="ChEBI" id="CHEBI:33019"/>
        <dbReference type="ChEBI" id="CHEBI:46398"/>
        <dbReference type="ChEBI" id="CHEBI:57705"/>
        <dbReference type="ChEBI" id="CHEBI:57776"/>
        <dbReference type="EC" id="2.7.7.23"/>
    </reaction>
</comment>
<feature type="binding site" evidence="18">
    <location>
        <begin position="180"/>
        <end position="182"/>
    </location>
    <ligand>
        <name>UDP-N-acetyl-alpha-D-glucosamine</name>
        <dbReference type="ChEBI" id="CHEBI:57705"/>
    </ligand>
</feature>
<dbReference type="InterPro" id="IPR001451">
    <property type="entry name" value="Hexapep"/>
</dbReference>
<dbReference type="InterPro" id="IPR005882">
    <property type="entry name" value="Bifunctional_GlmU"/>
</dbReference>
<comment type="subunit">
    <text evidence="18">Homotrimer.</text>
</comment>
<evidence type="ECO:0000256" key="15">
    <source>
        <dbReference type="ARBA" id="ARBA00048247"/>
    </source>
</evidence>
<feature type="binding site" evidence="18">
    <location>
        <position position="444"/>
    </location>
    <ligand>
        <name>UDP-N-acetyl-alpha-D-glucosamine</name>
        <dbReference type="ChEBI" id="CHEBI:57705"/>
    </ligand>
</feature>
<proteinExistence type="inferred from homology"/>
<feature type="binding site" evidence="18">
    <location>
        <position position="455"/>
    </location>
    <ligand>
        <name>UDP-N-acetyl-alpha-D-glucosamine</name>
        <dbReference type="ChEBI" id="CHEBI:57705"/>
    </ligand>
</feature>
<keyword evidence="14 18" id="KW-0961">Cell wall biogenesis/degradation</keyword>
<comment type="similarity">
    <text evidence="3 18">In the N-terminal section; belongs to the N-acetylglucosamine-1-phosphate uridyltransferase family.</text>
</comment>
<dbReference type="PANTHER" id="PTHR43584">
    <property type="entry name" value="NUCLEOTIDYL TRANSFERASE"/>
    <property type="match status" value="1"/>
</dbReference>
<feature type="binding site" evidence="18">
    <location>
        <position position="518"/>
    </location>
    <ligand>
        <name>acetyl-CoA</name>
        <dbReference type="ChEBI" id="CHEBI:57288"/>
    </ligand>
</feature>
<evidence type="ECO:0000256" key="7">
    <source>
        <dbReference type="ARBA" id="ARBA00022723"/>
    </source>
</evidence>
<evidence type="ECO:0000259" key="20">
    <source>
        <dbReference type="Pfam" id="PF12804"/>
    </source>
</evidence>
<comment type="pathway">
    <text evidence="18">Bacterial outer membrane biogenesis; LPS lipid A biosynthesis.</text>
</comment>
<dbReference type="OrthoDB" id="9775031at2"/>
<dbReference type="PANTHER" id="PTHR43584:SF3">
    <property type="entry name" value="BIFUNCTIONAL PROTEIN GLMU"/>
    <property type="match status" value="1"/>
</dbReference>
<feature type="binding site" evidence="18">
    <location>
        <position position="99"/>
    </location>
    <ligand>
        <name>UDP-N-acetyl-alpha-D-glucosamine</name>
        <dbReference type="ChEBI" id="CHEBI:57705"/>
    </ligand>
</feature>
<dbReference type="GO" id="GO:0000287">
    <property type="term" value="F:magnesium ion binding"/>
    <property type="evidence" value="ECO:0007669"/>
    <property type="project" value="UniProtKB-UniRule"/>
</dbReference>
<dbReference type="PROSITE" id="PS00101">
    <property type="entry name" value="HEXAPEP_TRANSFERASES"/>
    <property type="match status" value="1"/>
</dbReference>
<feature type="binding site" evidence="18">
    <location>
        <position position="219"/>
    </location>
    <ligand>
        <name>UDP-N-acetyl-alpha-D-glucosamine</name>
        <dbReference type="ChEBI" id="CHEBI:57705"/>
    </ligand>
</feature>
<feature type="binding site" evidence="18">
    <location>
        <position position="152"/>
    </location>
    <ligand>
        <name>UDP-N-acetyl-alpha-D-glucosamine</name>
        <dbReference type="ChEBI" id="CHEBI:57705"/>
    </ligand>
</feature>
<dbReference type="GO" id="GO:0000902">
    <property type="term" value="P:cell morphogenesis"/>
    <property type="evidence" value="ECO:0007669"/>
    <property type="project" value="UniProtKB-UniRule"/>
</dbReference>
<dbReference type="Gene3D" id="3.90.550.10">
    <property type="entry name" value="Spore Coat Polysaccharide Biosynthesis Protein SpsA, Chain A"/>
    <property type="match status" value="1"/>
</dbReference>
<evidence type="ECO:0000256" key="19">
    <source>
        <dbReference type="SAM" id="MobiDB-lite"/>
    </source>
</evidence>
<dbReference type="GO" id="GO:0009252">
    <property type="term" value="P:peptidoglycan biosynthetic process"/>
    <property type="evidence" value="ECO:0007669"/>
    <property type="project" value="UniProtKB-UniRule"/>
</dbReference>
<comment type="function">
    <text evidence="17 18">Catalyzes the last two sequential reactions in the de novo biosynthetic pathway for UDP-N-acetylglucosamine (UDP-GlcNAc). The C-terminal domain catalyzes the transfer of acetyl group from acetyl coenzyme A to glucosamine-1-phosphate (GlcN-1-P) to produce N-acetylglucosamine-1-phosphate (GlcNAc-1-P), which is converted into UDP-GlcNAc by the transfer of uridine 5-monophosphate (from uridine 5-triphosphate), a reaction catalyzed by the N-terminal domain.</text>
</comment>
<feature type="active site" description="Proton acceptor" evidence="18">
    <location>
        <position position="441"/>
    </location>
</feature>
<dbReference type="SUPFAM" id="SSF53448">
    <property type="entry name" value="Nucleotide-diphospho-sugar transferases"/>
    <property type="match status" value="1"/>
</dbReference>
<comment type="pathway">
    <text evidence="18">Nucleotide-sugar biosynthesis; UDP-N-acetyl-alpha-D-glucosamine biosynthesis; UDP-N-acetyl-alpha-D-glucosamine from N-acetyl-alpha-D-glucosamine 1-phosphate: step 1/1.</text>
</comment>
<keyword evidence="6 18" id="KW-0548">Nucleotidyltransferase</keyword>
<keyword evidence="9 18" id="KW-0460">Magnesium</keyword>
<feature type="binding site" evidence="18">
    <location>
        <position position="429"/>
    </location>
    <ligand>
        <name>UDP-N-acetyl-alpha-D-glucosamine</name>
        <dbReference type="ChEBI" id="CHEBI:57705"/>
    </ligand>
</feature>
<dbReference type="SUPFAM" id="SSF51161">
    <property type="entry name" value="Trimeric LpxA-like enzymes"/>
    <property type="match status" value="1"/>
</dbReference>
<evidence type="ECO:0000313" key="22">
    <source>
        <dbReference type="Proteomes" id="UP000280819"/>
    </source>
</evidence>
<comment type="caution">
    <text evidence="21">The sequence shown here is derived from an EMBL/GenBank/DDBJ whole genome shotgun (WGS) entry which is preliminary data.</text>
</comment>
<feature type="region of interest" description="Linker" evidence="18">
    <location>
        <begin position="309"/>
        <end position="329"/>
    </location>
</feature>
<feature type="binding site" evidence="18">
    <location>
        <position position="501"/>
    </location>
    <ligand>
        <name>acetyl-CoA</name>
        <dbReference type="ChEBI" id="CHEBI:57288"/>
    </ligand>
</feature>
<dbReference type="Gene3D" id="2.160.10.10">
    <property type="entry name" value="Hexapeptide repeat proteins"/>
    <property type="match status" value="1"/>
</dbReference>
<evidence type="ECO:0000256" key="17">
    <source>
        <dbReference type="ARBA" id="ARBA00049628"/>
    </source>
</evidence>
<dbReference type="GO" id="GO:0009245">
    <property type="term" value="P:lipid A biosynthetic process"/>
    <property type="evidence" value="ECO:0007669"/>
    <property type="project" value="UniProtKB-UniRule"/>
</dbReference>
<feature type="binding site" evidence="18">
    <location>
        <position position="233"/>
    </location>
    <ligand>
        <name>UDP-N-acetyl-alpha-D-glucosamine</name>
        <dbReference type="ChEBI" id="CHEBI:57705"/>
    </ligand>
</feature>
<dbReference type="GO" id="GO:0019134">
    <property type="term" value="F:glucosamine-1-phosphate N-acetyltransferase activity"/>
    <property type="evidence" value="ECO:0007669"/>
    <property type="project" value="UniProtKB-UniRule"/>
</dbReference>
<feature type="binding site" evidence="18">
    <location>
        <position position="182"/>
    </location>
    <ligand>
        <name>Mg(2+)</name>
        <dbReference type="ChEBI" id="CHEBI:18420"/>
    </ligand>
</feature>
<comment type="similarity">
    <text evidence="2 18">In the C-terminal section; belongs to the transferase hexapeptide repeat family.</text>
</comment>
<keyword evidence="7 18" id="KW-0479">Metal-binding</keyword>
<evidence type="ECO:0000256" key="16">
    <source>
        <dbReference type="ARBA" id="ARBA00048493"/>
    </source>
</evidence>
<comment type="subcellular location">
    <subcellularLocation>
        <location evidence="1 18">Cytoplasm</location>
    </subcellularLocation>
</comment>
<evidence type="ECO:0000256" key="14">
    <source>
        <dbReference type="ARBA" id="ARBA00023316"/>
    </source>
</evidence>
<dbReference type="AlphaFoldDB" id="A0A3P1T7M1"/>
<dbReference type="EC" id="2.3.1.157" evidence="18"/>
<dbReference type="CDD" id="cd02540">
    <property type="entry name" value="GT2_GlmU_N_bac"/>
    <property type="match status" value="1"/>
</dbReference>
<feature type="binding site" evidence="18">
    <location>
        <position position="411"/>
    </location>
    <ligand>
        <name>UDP-N-acetyl-alpha-D-glucosamine</name>
        <dbReference type="ChEBI" id="CHEBI:57705"/>
    </ligand>
</feature>
<dbReference type="NCBIfam" id="NF010932">
    <property type="entry name" value="PRK14352.1"/>
    <property type="match status" value="1"/>
</dbReference>
<feature type="binding site" evidence="18">
    <location>
        <position position="483"/>
    </location>
    <ligand>
        <name>acetyl-CoA</name>
        <dbReference type="ChEBI" id="CHEBI:57288"/>
    </ligand>
</feature>
<evidence type="ECO:0000256" key="12">
    <source>
        <dbReference type="ARBA" id="ARBA00023268"/>
    </source>
</evidence>
<feature type="domain" description="MobA-like NTP transferase" evidence="20">
    <location>
        <begin position="82"/>
        <end position="211"/>
    </location>
</feature>
<feature type="region of interest" description="Pyrophosphorylase" evidence="18">
    <location>
        <begin position="1"/>
        <end position="308"/>
    </location>
</feature>
<dbReference type="GO" id="GO:0006048">
    <property type="term" value="P:UDP-N-acetylglucosamine biosynthetic process"/>
    <property type="evidence" value="ECO:0007669"/>
    <property type="project" value="UniProtKB-UniPathway"/>
</dbReference>
<dbReference type="EC" id="2.7.7.23" evidence="18"/>
<protein>
    <recommendedName>
        <fullName evidence="18">Bifunctional protein GlmU</fullName>
    </recommendedName>
    <domain>
        <recommendedName>
            <fullName evidence="18">UDP-N-acetylglucosamine pyrophosphorylase</fullName>
            <ecNumber evidence="18">2.7.7.23</ecNumber>
        </recommendedName>
        <alternativeName>
            <fullName evidence="18">N-acetylglucosamine-1-phosphate uridyltransferase</fullName>
        </alternativeName>
    </domain>
    <domain>
        <recommendedName>
            <fullName evidence="18">Glucosamine-1-phosphate N-acetyltransferase</fullName>
            <ecNumber evidence="18">2.3.1.157</ecNumber>
        </recommendedName>
    </domain>
</protein>
<dbReference type="CDD" id="cd03353">
    <property type="entry name" value="LbH_GlmU_C"/>
    <property type="match status" value="1"/>
</dbReference>
<evidence type="ECO:0000256" key="4">
    <source>
        <dbReference type="ARBA" id="ARBA00022490"/>
    </source>
</evidence>
<dbReference type="UniPathway" id="UPA00113">
    <property type="reaction ID" value="UER00532"/>
</dbReference>
<comment type="pathway">
    <text evidence="18">Nucleotide-sugar biosynthesis; UDP-N-acetyl-alpha-D-glucosamine biosynthesis; N-acetyl-alpha-D-glucosamine 1-phosphate from alpha-D-glucosamine 6-phosphate (route II): step 2/2.</text>
</comment>
<feature type="binding site" evidence="18">
    <location>
        <begin position="85"/>
        <end position="88"/>
    </location>
    <ligand>
        <name>UDP-N-acetyl-alpha-D-glucosamine</name>
        <dbReference type="ChEBI" id="CHEBI:57705"/>
    </ligand>
</feature>
<dbReference type="Pfam" id="PF00132">
    <property type="entry name" value="Hexapep"/>
    <property type="match status" value="1"/>
</dbReference>
<dbReference type="GO" id="GO:0016020">
    <property type="term" value="C:membrane"/>
    <property type="evidence" value="ECO:0007669"/>
    <property type="project" value="GOC"/>
</dbReference>
<dbReference type="InterPro" id="IPR029044">
    <property type="entry name" value="Nucleotide-diphossugar_trans"/>
</dbReference>
<dbReference type="InterPro" id="IPR025877">
    <property type="entry name" value="MobA-like_NTP_Trfase"/>
</dbReference>
<gene>
    <name evidence="18 21" type="primary">glmU</name>
    <name evidence="21" type="ORF">EII34_07050</name>
</gene>
<feature type="region of interest" description="Disordered" evidence="19">
    <location>
        <begin position="530"/>
        <end position="561"/>
    </location>
</feature>
<comment type="catalytic activity">
    <reaction evidence="15 18">
        <text>alpha-D-glucosamine 1-phosphate + acetyl-CoA = N-acetyl-alpha-D-glucosamine 1-phosphate + CoA + H(+)</text>
        <dbReference type="Rhea" id="RHEA:13725"/>
        <dbReference type="ChEBI" id="CHEBI:15378"/>
        <dbReference type="ChEBI" id="CHEBI:57287"/>
        <dbReference type="ChEBI" id="CHEBI:57288"/>
        <dbReference type="ChEBI" id="CHEBI:57776"/>
        <dbReference type="ChEBI" id="CHEBI:58516"/>
        <dbReference type="EC" id="2.3.1.157"/>
    </reaction>
</comment>
<accession>A0A3P1T7M1</accession>
<dbReference type="InterPro" id="IPR050065">
    <property type="entry name" value="GlmU-like"/>
</dbReference>
<evidence type="ECO:0000256" key="6">
    <source>
        <dbReference type="ARBA" id="ARBA00022695"/>
    </source>
</evidence>
<feature type="binding site" evidence="18">
    <location>
        <position position="458"/>
    </location>
    <ligand>
        <name>acetyl-CoA</name>
        <dbReference type="ChEBI" id="CHEBI:57288"/>
    </ligand>
</feature>
<feature type="region of interest" description="N-acetyltransferase" evidence="18">
    <location>
        <begin position="330"/>
        <end position="561"/>
    </location>
</feature>
<feature type="binding site" evidence="18">
    <location>
        <position position="306"/>
    </location>
    <ligand>
        <name>UDP-N-acetyl-alpha-D-glucosamine</name>
        <dbReference type="ChEBI" id="CHEBI:57705"/>
    </ligand>
</feature>
<evidence type="ECO:0000256" key="13">
    <source>
        <dbReference type="ARBA" id="ARBA00023315"/>
    </source>
</evidence>
<evidence type="ECO:0000256" key="1">
    <source>
        <dbReference type="ARBA" id="ARBA00004496"/>
    </source>
</evidence>
<evidence type="ECO:0000256" key="9">
    <source>
        <dbReference type="ARBA" id="ARBA00022842"/>
    </source>
</evidence>
<dbReference type="GO" id="GO:0005737">
    <property type="term" value="C:cytoplasm"/>
    <property type="evidence" value="ECO:0007669"/>
    <property type="project" value="UniProtKB-SubCell"/>
</dbReference>
<evidence type="ECO:0000256" key="18">
    <source>
        <dbReference type="HAMAP-Rule" id="MF_01631"/>
    </source>
</evidence>
<evidence type="ECO:0000256" key="11">
    <source>
        <dbReference type="ARBA" id="ARBA00022984"/>
    </source>
</evidence>
<dbReference type="GO" id="GO:0008360">
    <property type="term" value="P:regulation of cell shape"/>
    <property type="evidence" value="ECO:0007669"/>
    <property type="project" value="UniProtKB-KW"/>
</dbReference>
<evidence type="ECO:0000256" key="5">
    <source>
        <dbReference type="ARBA" id="ARBA00022679"/>
    </source>
</evidence>
<keyword evidence="13 18" id="KW-0012">Acyltransferase</keyword>
<name>A0A3P1T7M1_9ACTN</name>